<sequence length="124" mass="12669">MAWTRRPRPDDRRAAPSAPLFSFGPAVGWPRLLLLAAVLAASAGAGAKEACPERPPCQGCGCKGGPGYRGPDGRCVSFKNLTKVCGDPPETRCVFENAPGTGANHDCALGITPPAGAGAAKPEE</sequence>
<organism evidence="1 2">
    <name type="scientific">Xanthobacter autotrophicus (strain ATCC BAA-1158 / Py2)</name>
    <dbReference type="NCBI Taxonomy" id="78245"/>
    <lineage>
        <taxon>Bacteria</taxon>
        <taxon>Pseudomonadati</taxon>
        <taxon>Pseudomonadota</taxon>
        <taxon>Alphaproteobacteria</taxon>
        <taxon>Hyphomicrobiales</taxon>
        <taxon>Xanthobacteraceae</taxon>
        <taxon>Xanthobacter</taxon>
    </lineage>
</organism>
<evidence type="ECO:0000313" key="1">
    <source>
        <dbReference type="EMBL" id="ABS68586.1"/>
    </source>
</evidence>
<proteinExistence type="predicted"/>
<dbReference type="KEGG" id="xau:Xaut_3357"/>
<dbReference type="STRING" id="78245.Xaut_3357"/>
<dbReference type="Proteomes" id="UP000002417">
    <property type="component" value="Chromosome"/>
</dbReference>
<dbReference type="HOGENOM" id="CLU_2003010_0_0_5"/>
<dbReference type="AlphaFoldDB" id="A7IKP3"/>
<evidence type="ECO:0000313" key="2">
    <source>
        <dbReference type="Proteomes" id="UP000002417"/>
    </source>
</evidence>
<reference evidence="1 2" key="1">
    <citation type="submission" date="2007-07" db="EMBL/GenBank/DDBJ databases">
        <title>Complete sequence of chromosome of Xanthobacter autotrophicus Py2.</title>
        <authorList>
            <consortium name="US DOE Joint Genome Institute"/>
            <person name="Copeland A."/>
            <person name="Lucas S."/>
            <person name="Lapidus A."/>
            <person name="Barry K."/>
            <person name="Glavina del Rio T."/>
            <person name="Hammon N."/>
            <person name="Israni S."/>
            <person name="Dalin E."/>
            <person name="Tice H."/>
            <person name="Pitluck S."/>
            <person name="Sims D."/>
            <person name="Brettin T."/>
            <person name="Bruce D."/>
            <person name="Detter J.C."/>
            <person name="Han C."/>
            <person name="Tapia R."/>
            <person name="Brainard J."/>
            <person name="Schmutz J."/>
            <person name="Larimer F."/>
            <person name="Land M."/>
            <person name="Hauser L."/>
            <person name="Kyrpides N."/>
            <person name="Kim E."/>
            <person name="Ensigns S.A."/>
            <person name="Richardson P."/>
        </authorList>
    </citation>
    <scope>NUCLEOTIDE SEQUENCE [LARGE SCALE GENOMIC DNA]</scope>
    <source>
        <strain evidence="2">ATCC BAA-1158 / Py2</strain>
    </source>
</reference>
<protein>
    <submittedName>
        <fullName evidence="1">Uncharacterized protein</fullName>
    </submittedName>
</protein>
<keyword evidence="2" id="KW-1185">Reference proteome</keyword>
<dbReference type="EMBL" id="CP000781">
    <property type="protein sequence ID" value="ABS68586.1"/>
    <property type="molecule type" value="Genomic_DNA"/>
</dbReference>
<name>A7IKP3_XANP2</name>
<gene>
    <name evidence="1" type="ordered locus">Xaut_3357</name>
</gene>
<accession>A7IKP3</accession>
<dbReference type="eggNOG" id="ENOG50335PX">
    <property type="taxonomic scope" value="Bacteria"/>
</dbReference>